<feature type="region of interest" description="Disordered" evidence="9">
    <location>
        <begin position="1"/>
        <end position="41"/>
    </location>
</feature>
<dbReference type="CDD" id="cd03225">
    <property type="entry name" value="ABC_cobalt_CbiO_domain1"/>
    <property type="match status" value="2"/>
</dbReference>
<dbReference type="Proteomes" id="UP001501536">
    <property type="component" value="Unassembled WGS sequence"/>
</dbReference>
<feature type="transmembrane region" description="Helical" evidence="10">
    <location>
        <begin position="654"/>
        <end position="686"/>
    </location>
</feature>
<name>A0ABP7DGC1_9MICC</name>
<dbReference type="SMART" id="SM00382">
    <property type="entry name" value="AAA"/>
    <property type="match status" value="2"/>
</dbReference>
<feature type="domain" description="ABC transporter" evidence="11">
    <location>
        <begin position="355"/>
        <end position="603"/>
    </location>
</feature>
<protein>
    <submittedName>
        <fullName evidence="12">ATP-binding cassette domain-containing protein</fullName>
    </submittedName>
</protein>
<keyword evidence="5" id="KW-0547">Nucleotide-binding</keyword>
<dbReference type="Pfam" id="PF00005">
    <property type="entry name" value="ABC_tran"/>
    <property type="match status" value="2"/>
</dbReference>
<dbReference type="InterPro" id="IPR017871">
    <property type="entry name" value="ABC_transporter-like_CS"/>
</dbReference>
<evidence type="ECO:0000256" key="3">
    <source>
        <dbReference type="ARBA" id="ARBA00022448"/>
    </source>
</evidence>
<keyword evidence="3" id="KW-0813">Transport</keyword>
<evidence type="ECO:0000256" key="4">
    <source>
        <dbReference type="ARBA" id="ARBA00022692"/>
    </source>
</evidence>
<feature type="transmembrane region" description="Helical" evidence="10">
    <location>
        <begin position="698"/>
        <end position="716"/>
    </location>
</feature>
<dbReference type="GO" id="GO:0005524">
    <property type="term" value="F:ATP binding"/>
    <property type="evidence" value="ECO:0007669"/>
    <property type="project" value="UniProtKB-KW"/>
</dbReference>
<keyword evidence="6 12" id="KW-0067">ATP-binding</keyword>
<feature type="compositionally biased region" description="Low complexity" evidence="9">
    <location>
        <begin position="620"/>
        <end position="637"/>
    </location>
</feature>
<organism evidence="12 13">
    <name type="scientific">Zhihengliuella alba</name>
    <dbReference type="NCBI Taxonomy" id="547018"/>
    <lineage>
        <taxon>Bacteria</taxon>
        <taxon>Bacillati</taxon>
        <taxon>Actinomycetota</taxon>
        <taxon>Actinomycetes</taxon>
        <taxon>Micrococcales</taxon>
        <taxon>Micrococcaceae</taxon>
        <taxon>Zhihengliuella</taxon>
    </lineage>
</organism>
<evidence type="ECO:0000256" key="7">
    <source>
        <dbReference type="ARBA" id="ARBA00022989"/>
    </source>
</evidence>
<sequence>MTSPQRLSTEDGREDADGRIASQCGDAPQFGGAPHRDGTAGAEVVASDWGWRHAGRERPALAGVDFRVAPGERVLLVGPSGAGKSTLLHALAGVLHADDDEAESTGSLAVGGAPVRATGNGSELGSGTGVAGAAVTGAATTGLMQQDPETQVVQSKVGDDVAFGAENLAVPREEIWPRVREALDAVGLGDLPLDHPTSSLSGGQKQRLALAGILAMRPSLLLLDEPTANLDPDGVEEVRDAVVRVLERTGATAFIVEHRLGAWAPHVDRVLVLEPAGGVLASGTPRELFGPGPMRERLIDAGVWVPGYVPEVSPQAHAGTGRAAVRAGGETGGEAAGTSGPSGSSGAVGASIATARGLAVGRGAAKRGDTPTLAGVDLDLTAGRALCITGPNGVGKSTLALTLGGLLPEFAGDYEYARAGGRLPRRPYSWRAADLVSRIGSVFQEPEHQFVTTTVREELEYGQRHARDDDGERLFSEHEIAERTDRLLARLRLSELAEANPFTLSGGEKRRLSVAAVLATRPRVLVLDEPTFGQDANTWRELAELMLAERRAGTAIIAVTHDEHFAAAIGAEQVDVRDLARRATPDGSEAVKAAAADGAVRAVGEPRGEHPGEAAGAHQPGRSSRPSRPSRLSLEPSTGAATSYLGRTNPLAKLVALAFVTIPLVVSMDFVSAAIVVAATLAMLPLSGVRIRDFLRRTWPLIIAAVFAAWGTALVGEKTGEILFEVGWYSISTGSVAGGLATGLRIFAVALPAVLIVASTDPTDLATGLAQKARLPHRFVLGALAAMRLVGLLAEEWQVLGMARRARGVGSNGSPWQRAKANGGQAFGLIVQAIRRASRLAVSMEAKGFGGPERTWAHESVFTGRDAVVVLGGLLLGVVTVGAAVGLGTWNVVWAS</sequence>
<gene>
    <name evidence="12" type="ORF">GCM10022377_16880</name>
</gene>
<dbReference type="InterPro" id="IPR015856">
    <property type="entry name" value="ABC_transpr_CbiO/EcfA_su"/>
</dbReference>
<evidence type="ECO:0000256" key="9">
    <source>
        <dbReference type="SAM" id="MobiDB-lite"/>
    </source>
</evidence>
<dbReference type="InterPro" id="IPR003339">
    <property type="entry name" value="ABC/ECF_trnsptr_transmembrane"/>
</dbReference>
<dbReference type="Pfam" id="PF02361">
    <property type="entry name" value="CbiQ"/>
    <property type="match status" value="1"/>
</dbReference>
<reference evidence="13" key="1">
    <citation type="journal article" date="2019" name="Int. J. Syst. Evol. Microbiol.">
        <title>The Global Catalogue of Microorganisms (GCM) 10K type strain sequencing project: providing services to taxonomists for standard genome sequencing and annotation.</title>
        <authorList>
            <consortium name="The Broad Institute Genomics Platform"/>
            <consortium name="The Broad Institute Genome Sequencing Center for Infectious Disease"/>
            <person name="Wu L."/>
            <person name="Ma J."/>
        </authorList>
    </citation>
    <scope>NUCLEOTIDE SEQUENCE [LARGE SCALE GENOMIC DNA]</scope>
    <source>
        <strain evidence="13">JCM 16961</strain>
    </source>
</reference>
<feature type="region of interest" description="Disordered" evidence="9">
    <location>
        <begin position="326"/>
        <end position="348"/>
    </location>
</feature>
<dbReference type="Gene3D" id="3.40.50.300">
    <property type="entry name" value="P-loop containing nucleotide triphosphate hydrolases"/>
    <property type="match status" value="2"/>
</dbReference>
<dbReference type="SUPFAM" id="SSF52540">
    <property type="entry name" value="P-loop containing nucleoside triphosphate hydrolases"/>
    <property type="match status" value="2"/>
</dbReference>
<evidence type="ECO:0000256" key="6">
    <source>
        <dbReference type="ARBA" id="ARBA00022840"/>
    </source>
</evidence>
<evidence type="ECO:0000259" key="11">
    <source>
        <dbReference type="PROSITE" id="PS50893"/>
    </source>
</evidence>
<keyword evidence="7 10" id="KW-1133">Transmembrane helix</keyword>
<keyword evidence="4 10" id="KW-0812">Transmembrane</keyword>
<dbReference type="PROSITE" id="PS00211">
    <property type="entry name" value="ABC_TRANSPORTER_1"/>
    <property type="match status" value="2"/>
</dbReference>
<dbReference type="InterPro" id="IPR050095">
    <property type="entry name" value="ECF_ABC_transporter_ATP-bd"/>
</dbReference>
<evidence type="ECO:0000256" key="10">
    <source>
        <dbReference type="SAM" id="Phobius"/>
    </source>
</evidence>
<evidence type="ECO:0000256" key="1">
    <source>
        <dbReference type="ARBA" id="ARBA00004141"/>
    </source>
</evidence>
<feature type="transmembrane region" description="Helical" evidence="10">
    <location>
        <begin position="868"/>
        <end position="893"/>
    </location>
</feature>
<feature type="compositionally biased region" description="Basic and acidic residues" evidence="9">
    <location>
        <begin position="8"/>
        <end position="18"/>
    </location>
</feature>
<evidence type="ECO:0000256" key="2">
    <source>
        <dbReference type="ARBA" id="ARBA00005417"/>
    </source>
</evidence>
<evidence type="ECO:0000256" key="8">
    <source>
        <dbReference type="ARBA" id="ARBA00023136"/>
    </source>
</evidence>
<dbReference type="EMBL" id="BAABCJ010000002">
    <property type="protein sequence ID" value="GAA3703783.1"/>
    <property type="molecule type" value="Genomic_DNA"/>
</dbReference>
<keyword evidence="8 10" id="KW-0472">Membrane</keyword>
<feature type="compositionally biased region" description="Low complexity" evidence="9">
    <location>
        <begin position="336"/>
        <end position="348"/>
    </location>
</feature>
<dbReference type="CDD" id="cd16914">
    <property type="entry name" value="EcfT"/>
    <property type="match status" value="1"/>
</dbReference>
<keyword evidence="13" id="KW-1185">Reference proteome</keyword>
<dbReference type="PROSITE" id="PS50893">
    <property type="entry name" value="ABC_TRANSPORTER_2"/>
    <property type="match status" value="2"/>
</dbReference>
<comment type="subcellular location">
    <subcellularLocation>
        <location evidence="1">Membrane</location>
        <topology evidence="1">Multi-pass membrane protein</topology>
    </subcellularLocation>
</comment>
<evidence type="ECO:0000313" key="13">
    <source>
        <dbReference type="Proteomes" id="UP001501536"/>
    </source>
</evidence>
<dbReference type="PANTHER" id="PTHR43553:SF24">
    <property type="entry name" value="ENERGY-COUPLING FACTOR TRANSPORTER ATP-BINDING PROTEIN ECFA1"/>
    <property type="match status" value="1"/>
</dbReference>
<accession>A0ABP7DGC1</accession>
<evidence type="ECO:0000256" key="5">
    <source>
        <dbReference type="ARBA" id="ARBA00022741"/>
    </source>
</evidence>
<dbReference type="InterPro" id="IPR003439">
    <property type="entry name" value="ABC_transporter-like_ATP-bd"/>
</dbReference>
<dbReference type="InterPro" id="IPR003593">
    <property type="entry name" value="AAA+_ATPase"/>
</dbReference>
<feature type="domain" description="ABC transporter" evidence="11">
    <location>
        <begin position="44"/>
        <end position="301"/>
    </location>
</feature>
<proteinExistence type="inferred from homology"/>
<dbReference type="PANTHER" id="PTHR43553">
    <property type="entry name" value="HEAVY METAL TRANSPORTER"/>
    <property type="match status" value="1"/>
</dbReference>
<comment type="similarity">
    <text evidence="2">Belongs to the ABC transporter superfamily.</text>
</comment>
<feature type="transmembrane region" description="Helical" evidence="10">
    <location>
        <begin position="736"/>
        <end position="758"/>
    </location>
</feature>
<feature type="region of interest" description="Disordered" evidence="9">
    <location>
        <begin position="603"/>
        <end position="638"/>
    </location>
</feature>
<evidence type="ECO:0000313" key="12">
    <source>
        <dbReference type="EMBL" id="GAA3703783.1"/>
    </source>
</evidence>
<comment type="caution">
    <text evidence="12">The sequence shown here is derived from an EMBL/GenBank/DDBJ whole genome shotgun (WGS) entry which is preliminary data.</text>
</comment>
<dbReference type="InterPro" id="IPR027417">
    <property type="entry name" value="P-loop_NTPase"/>
</dbReference>